<dbReference type="EMBL" id="JBHSGN010000170">
    <property type="protein sequence ID" value="MFC4677082.1"/>
    <property type="molecule type" value="Genomic_DNA"/>
</dbReference>
<sequence length="156" mass="17770">MDTAITKAMEAIAADVLKLSQTILSDRNIGTNTKTGKNTLKNSALEDSVRVEIRKMGESVVIETLFDNYISYIEQGRKPRTGKQPPIDALRDWALSRGIPTDNSTLFLIGRAIWRDGYEGRPVLATLEEEIEKQWDDKWADMLFDTIIDELNKYFE</sequence>
<evidence type="ECO:0000313" key="2">
    <source>
        <dbReference type="Proteomes" id="UP001596023"/>
    </source>
</evidence>
<keyword evidence="2" id="KW-1185">Reference proteome</keyword>
<name>A0ABV9L3J3_9BACT</name>
<protein>
    <submittedName>
        <fullName evidence="1">Uncharacterized protein</fullName>
    </submittedName>
</protein>
<dbReference type="Proteomes" id="UP001596023">
    <property type="component" value="Unassembled WGS sequence"/>
</dbReference>
<dbReference type="RefSeq" id="WP_380001925.1">
    <property type="nucleotide sequence ID" value="NZ_JBHSGN010000170.1"/>
</dbReference>
<gene>
    <name evidence="1" type="ORF">ACFO6W_25710</name>
</gene>
<accession>A0ABV9L3J3</accession>
<reference evidence="2" key="1">
    <citation type="journal article" date="2019" name="Int. J. Syst. Evol. Microbiol.">
        <title>The Global Catalogue of Microorganisms (GCM) 10K type strain sequencing project: providing services to taxonomists for standard genome sequencing and annotation.</title>
        <authorList>
            <consortium name="The Broad Institute Genomics Platform"/>
            <consortium name="The Broad Institute Genome Sequencing Center for Infectious Disease"/>
            <person name="Wu L."/>
            <person name="Ma J."/>
        </authorList>
    </citation>
    <scope>NUCLEOTIDE SEQUENCE [LARGE SCALE GENOMIC DNA]</scope>
    <source>
        <strain evidence="2">CCUG 66188</strain>
    </source>
</reference>
<organism evidence="1 2">
    <name type="scientific">Dysgonomonas termitidis</name>
    <dbReference type="NCBI Taxonomy" id="1516126"/>
    <lineage>
        <taxon>Bacteria</taxon>
        <taxon>Pseudomonadati</taxon>
        <taxon>Bacteroidota</taxon>
        <taxon>Bacteroidia</taxon>
        <taxon>Bacteroidales</taxon>
        <taxon>Dysgonomonadaceae</taxon>
        <taxon>Dysgonomonas</taxon>
    </lineage>
</organism>
<comment type="caution">
    <text evidence="1">The sequence shown here is derived from an EMBL/GenBank/DDBJ whole genome shotgun (WGS) entry which is preliminary data.</text>
</comment>
<proteinExistence type="predicted"/>
<evidence type="ECO:0000313" key="1">
    <source>
        <dbReference type="EMBL" id="MFC4677082.1"/>
    </source>
</evidence>